<evidence type="ECO:0000256" key="1">
    <source>
        <dbReference type="SAM" id="MobiDB-lite"/>
    </source>
</evidence>
<sequence>MSVEASATNQKSNYAFEIRFIDDNIVQVFDIAAKRKQQNDKSLLLPTEYKQEEVLKGQLRYSKLMGSDGHVEKDAFGLEETGLPYQHIVTTKRSKNRRSTQRHTFMMGGSAGGESGMKPTAVSTIHDGDEMDDGYDSGTAVTEVNDEYLQYSRNENESLHKEERCVEYQNGMNIKSSISTSLPASIQELPVAWQPPTVIQQREPVVLPLTASTALPPPVKQRERSAQRTPDYAAIDHATLHQQPTQNEPTTASPSTIEMYQSTHSTVTFPTTMQDYTSITAVNTNHSSNYMPHQQQQQQQKQQPKRGCCCIIS</sequence>
<evidence type="ECO:0000313" key="2">
    <source>
        <dbReference type="EMBL" id="GAN05358.1"/>
    </source>
</evidence>
<dbReference type="EMBL" id="DF836378">
    <property type="protein sequence ID" value="GAN05358.1"/>
    <property type="molecule type" value="Genomic_DNA"/>
</dbReference>
<accession>A0A0C9MTG6</accession>
<reference evidence="2" key="1">
    <citation type="submission" date="2014-09" db="EMBL/GenBank/DDBJ databases">
        <title>Draft genome sequence of an oleaginous Mucoromycotina fungus Mucor ambiguus NBRC6742.</title>
        <authorList>
            <person name="Takeda I."/>
            <person name="Yamane N."/>
            <person name="Morita T."/>
            <person name="Tamano K."/>
            <person name="Machida M."/>
            <person name="Baker S."/>
            <person name="Koike H."/>
        </authorList>
    </citation>
    <scope>NUCLEOTIDE SEQUENCE</scope>
    <source>
        <strain evidence="2">NBRC 6742</strain>
    </source>
</reference>
<gene>
    <name evidence="2" type="ORF">MAM1_0089c04828</name>
</gene>
<name>A0A0C9MTG6_9FUNG</name>
<evidence type="ECO:0000313" key="3">
    <source>
        <dbReference type="Proteomes" id="UP000053815"/>
    </source>
</evidence>
<organism evidence="2">
    <name type="scientific">Mucor ambiguus</name>
    <dbReference type="NCBI Taxonomy" id="91626"/>
    <lineage>
        <taxon>Eukaryota</taxon>
        <taxon>Fungi</taxon>
        <taxon>Fungi incertae sedis</taxon>
        <taxon>Mucoromycota</taxon>
        <taxon>Mucoromycotina</taxon>
        <taxon>Mucoromycetes</taxon>
        <taxon>Mucorales</taxon>
        <taxon>Mucorineae</taxon>
        <taxon>Mucoraceae</taxon>
        <taxon>Mucor</taxon>
    </lineage>
</organism>
<dbReference type="Proteomes" id="UP000053815">
    <property type="component" value="Unassembled WGS sequence"/>
</dbReference>
<dbReference type="OrthoDB" id="2274679at2759"/>
<feature type="compositionally biased region" description="Polar residues" evidence="1">
    <location>
        <begin position="284"/>
        <end position="293"/>
    </location>
</feature>
<protein>
    <submittedName>
        <fullName evidence="2">Uncharacterized protein</fullName>
    </submittedName>
</protein>
<dbReference type="AlphaFoldDB" id="A0A0C9MTG6"/>
<proteinExistence type="predicted"/>
<keyword evidence="3" id="KW-1185">Reference proteome</keyword>
<feature type="region of interest" description="Disordered" evidence="1">
    <location>
        <begin position="284"/>
        <end position="306"/>
    </location>
</feature>